<evidence type="ECO:0000313" key="1">
    <source>
        <dbReference type="EMBL" id="TQL35608.1"/>
    </source>
</evidence>
<dbReference type="Proteomes" id="UP000315983">
    <property type="component" value="Unassembled WGS sequence"/>
</dbReference>
<name>A0A542XIC8_SALAC</name>
<evidence type="ECO:0000313" key="2">
    <source>
        <dbReference type="Proteomes" id="UP000315983"/>
    </source>
</evidence>
<dbReference type="EMBL" id="VFOL01000001">
    <property type="protein sequence ID" value="TQL35608.1"/>
    <property type="molecule type" value="Genomic_DNA"/>
</dbReference>
<reference evidence="1 2" key="1">
    <citation type="submission" date="2019-06" db="EMBL/GenBank/DDBJ databases">
        <title>Sequencing the genomes of 1000 actinobacteria strains.</title>
        <authorList>
            <person name="Klenk H.-P."/>
        </authorList>
    </citation>
    <scope>NUCLEOTIDE SEQUENCE [LARGE SCALE GENOMIC DNA]</scope>
    <source>
        <strain evidence="1 2">DSM 44819</strain>
    </source>
</reference>
<dbReference type="AlphaFoldDB" id="A0A542XIC8"/>
<organism evidence="1 2">
    <name type="scientific">Salinispora arenicola</name>
    <dbReference type="NCBI Taxonomy" id="168697"/>
    <lineage>
        <taxon>Bacteria</taxon>
        <taxon>Bacillati</taxon>
        <taxon>Actinomycetota</taxon>
        <taxon>Actinomycetes</taxon>
        <taxon>Micromonosporales</taxon>
        <taxon>Micromonosporaceae</taxon>
        <taxon>Salinispora</taxon>
    </lineage>
</organism>
<sequence length="124" mass="13974">MILGIRARLFAQLSDPSVVDRERALFGRIVVVMIGRPTPPSRTEVEARFTAILDGGQSRDEVDRWATRAMQTLEYAEVDETTWWALGMLAGIDLRDGPGGPYLYDDEQVLGWLTEFRERCGVIS</sequence>
<protein>
    <submittedName>
        <fullName evidence="1">Uncharacterized protein</fullName>
    </submittedName>
</protein>
<proteinExistence type="predicted"/>
<comment type="caution">
    <text evidence="1">The sequence shown here is derived from an EMBL/GenBank/DDBJ whole genome shotgun (WGS) entry which is preliminary data.</text>
</comment>
<gene>
    <name evidence="1" type="ORF">FB564_0667</name>
</gene>
<accession>A0A542XIC8</accession>